<protein>
    <submittedName>
        <fullName evidence="1">Uncharacterized protein</fullName>
    </submittedName>
</protein>
<sequence length="79" mass="9440">MGLVDMKQRLGKGFPFLYRLRVQEKNHSFYETSNKWYRGNEVWRQQVSKLDDSIIDEELVNVNHAEVNYMKSNGTQENE</sequence>
<reference evidence="1 2" key="1">
    <citation type="submission" date="2016-05" db="EMBL/GenBank/DDBJ databases">
        <title>Paenibacillus sp. 1ZS3-15 nov., isolated from the rhizosphere soil.</title>
        <authorList>
            <person name="Zhang X.X."/>
            <person name="Zhang J."/>
        </authorList>
    </citation>
    <scope>NUCLEOTIDE SEQUENCE [LARGE SCALE GENOMIC DNA]</scope>
    <source>
        <strain evidence="1 2">1ZS3-15</strain>
    </source>
</reference>
<name>A0A198A5D3_9BACL</name>
<gene>
    <name evidence="1" type="ORF">A8708_19775</name>
</gene>
<dbReference type="AlphaFoldDB" id="A0A198A5D3"/>
<dbReference type="Proteomes" id="UP000078454">
    <property type="component" value="Unassembled WGS sequence"/>
</dbReference>
<organism evidence="1 2">
    <name type="scientific">Paenibacillus oryzisoli</name>
    <dbReference type="NCBI Taxonomy" id="1850517"/>
    <lineage>
        <taxon>Bacteria</taxon>
        <taxon>Bacillati</taxon>
        <taxon>Bacillota</taxon>
        <taxon>Bacilli</taxon>
        <taxon>Bacillales</taxon>
        <taxon>Paenibacillaceae</taxon>
        <taxon>Paenibacillus</taxon>
    </lineage>
</organism>
<comment type="caution">
    <text evidence="1">The sequence shown here is derived from an EMBL/GenBank/DDBJ whole genome shotgun (WGS) entry which is preliminary data.</text>
</comment>
<proteinExistence type="predicted"/>
<dbReference type="STRING" id="1850517.A8708_19775"/>
<accession>A0A198A5D3</accession>
<dbReference type="EMBL" id="LYPB01000076">
    <property type="protein sequence ID" value="OAS16261.1"/>
    <property type="molecule type" value="Genomic_DNA"/>
</dbReference>
<keyword evidence="2" id="KW-1185">Reference proteome</keyword>
<evidence type="ECO:0000313" key="2">
    <source>
        <dbReference type="Proteomes" id="UP000078454"/>
    </source>
</evidence>
<evidence type="ECO:0000313" key="1">
    <source>
        <dbReference type="EMBL" id="OAS16261.1"/>
    </source>
</evidence>